<evidence type="ECO:0000256" key="1">
    <source>
        <dbReference type="SAM" id="MobiDB-lite"/>
    </source>
</evidence>
<reference evidence="2 3" key="1">
    <citation type="submission" date="2014-04" db="EMBL/GenBank/DDBJ databases">
        <authorList>
            <consortium name="DOE Joint Genome Institute"/>
            <person name="Kuo A."/>
            <person name="Zuccaro A."/>
            <person name="Kohler A."/>
            <person name="Nagy L.G."/>
            <person name="Floudas D."/>
            <person name="Copeland A."/>
            <person name="Barry K.W."/>
            <person name="Cichocki N."/>
            <person name="Veneault-Fourrey C."/>
            <person name="LaButti K."/>
            <person name="Lindquist E.A."/>
            <person name="Lipzen A."/>
            <person name="Lundell T."/>
            <person name="Morin E."/>
            <person name="Murat C."/>
            <person name="Sun H."/>
            <person name="Tunlid A."/>
            <person name="Henrissat B."/>
            <person name="Grigoriev I.V."/>
            <person name="Hibbett D.S."/>
            <person name="Martin F."/>
            <person name="Nordberg H.P."/>
            <person name="Cantor M.N."/>
            <person name="Hua S.X."/>
        </authorList>
    </citation>
    <scope>NUCLEOTIDE SEQUENCE [LARGE SCALE GENOMIC DNA]</scope>
    <source>
        <strain evidence="2 3">MAFF 305830</strain>
    </source>
</reference>
<feature type="compositionally biased region" description="Basic and acidic residues" evidence="1">
    <location>
        <begin position="1"/>
        <end position="17"/>
    </location>
</feature>
<dbReference type="AlphaFoldDB" id="A0A0C2WFD7"/>
<evidence type="ECO:0000313" key="2">
    <source>
        <dbReference type="EMBL" id="KIM25108.1"/>
    </source>
</evidence>
<accession>A0A0C2WFD7</accession>
<feature type="region of interest" description="Disordered" evidence="1">
    <location>
        <begin position="1"/>
        <end position="28"/>
    </location>
</feature>
<dbReference type="Proteomes" id="UP000054097">
    <property type="component" value="Unassembled WGS sequence"/>
</dbReference>
<gene>
    <name evidence="2" type="ORF">M408DRAFT_10644</name>
</gene>
<keyword evidence="3" id="KW-1185">Reference proteome</keyword>
<reference evidence="3" key="2">
    <citation type="submission" date="2015-01" db="EMBL/GenBank/DDBJ databases">
        <title>Evolutionary Origins and Diversification of the Mycorrhizal Mutualists.</title>
        <authorList>
            <consortium name="DOE Joint Genome Institute"/>
            <consortium name="Mycorrhizal Genomics Consortium"/>
            <person name="Kohler A."/>
            <person name="Kuo A."/>
            <person name="Nagy L.G."/>
            <person name="Floudas D."/>
            <person name="Copeland A."/>
            <person name="Barry K.W."/>
            <person name="Cichocki N."/>
            <person name="Veneault-Fourrey C."/>
            <person name="LaButti K."/>
            <person name="Lindquist E.A."/>
            <person name="Lipzen A."/>
            <person name="Lundell T."/>
            <person name="Morin E."/>
            <person name="Murat C."/>
            <person name="Riley R."/>
            <person name="Ohm R."/>
            <person name="Sun H."/>
            <person name="Tunlid A."/>
            <person name="Henrissat B."/>
            <person name="Grigoriev I.V."/>
            <person name="Hibbett D.S."/>
            <person name="Martin F."/>
        </authorList>
    </citation>
    <scope>NUCLEOTIDE SEQUENCE [LARGE SCALE GENOMIC DNA]</scope>
    <source>
        <strain evidence="3">MAFF 305830</strain>
    </source>
</reference>
<sequence>MAQERESTTERLPDAHSRTNQSNSISGREDIPQNWRIWDPSESLELESLQKAIDKERRTLEHIRDTNYHLEKQNWDCEGEISRRTTEMAALDEEIFTVEQDLAATQAHASGDGTVSKQQLIDDFKELLRCIDDLTEAFKQLYRPFTTGRGLSRRRSDAIRAHIQENHWLEGAHQMVELAVGCSLSEASPTGLTWRFSWKLSIKSVYINRRIMVVAGDLLPIGTRQN</sequence>
<protein>
    <submittedName>
        <fullName evidence="2">Uncharacterized protein</fullName>
    </submittedName>
</protein>
<evidence type="ECO:0000313" key="3">
    <source>
        <dbReference type="Proteomes" id="UP000054097"/>
    </source>
</evidence>
<organism evidence="2 3">
    <name type="scientific">Serendipita vermifera MAFF 305830</name>
    <dbReference type="NCBI Taxonomy" id="933852"/>
    <lineage>
        <taxon>Eukaryota</taxon>
        <taxon>Fungi</taxon>
        <taxon>Dikarya</taxon>
        <taxon>Basidiomycota</taxon>
        <taxon>Agaricomycotina</taxon>
        <taxon>Agaricomycetes</taxon>
        <taxon>Sebacinales</taxon>
        <taxon>Serendipitaceae</taxon>
        <taxon>Serendipita</taxon>
    </lineage>
</organism>
<proteinExistence type="predicted"/>
<dbReference type="EMBL" id="KN824317">
    <property type="protein sequence ID" value="KIM25108.1"/>
    <property type="molecule type" value="Genomic_DNA"/>
</dbReference>
<name>A0A0C2WFD7_SERVB</name>
<dbReference type="HOGENOM" id="CLU_1225436_0_0_1"/>